<dbReference type="Pfam" id="PF03151">
    <property type="entry name" value="TPT"/>
    <property type="match status" value="1"/>
</dbReference>
<dbReference type="AlphaFoldDB" id="A0A388M8C7"/>
<dbReference type="InterPro" id="IPR004853">
    <property type="entry name" value="Sugar_P_trans_dom"/>
</dbReference>
<dbReference type="OMA" id="AYKSETM"/>
<gene>
    <name evidence="8" type="ORF">CBR_g51221</name>
</gene>
<dbReference type="InterPro" id="IPR050186">
    <property type="entry name" value="TPT_transporter"/>
</dbReference>
<evidence type="ECO:0000259" key="7">
    <source>
        <dbReference type="Pfam" id="PF03151"/>
    </source>
</evidence>
<evidence type="ECO:0000256" key="2">
    <source>
        <dbReference type="ARBA" id="ARBA00022692"/>
    </source>
</evidence>
<name>A0A388M8C7_CHABU</name>
<dbReference type="GO" id="GO:0016020">
    <property type="term" value="C:membrane"/>
    <property type="evidence" value="ECO:0007669"/>
    <property type="project" value="UniProtKB-SubCell"/>
</dbReference>
<evidence type="ECO:0000256" key="5">
    <source>
        <dbReference type="SAM" id="MobiDB-lite"/>
    </source>
</evidence>
<keyword evidence="9" id="KW-1185">Reference proteome</keyword>
<proteinExistence type="predicted"/>
<feature type="transmembrane region" description="Helical" evidence="6">
    <location>
        <begin position="47"/>
        <end position="73"/>
    </location>
</feature>
<dbReference type="Proteomes" id="UP000265515">
    <property type="component" value="Unassembled WGS sequence"/>
</dbReference>
<reference evidence="8 9" key="1">
    <citation type="journal article" date="2018" name="Cell">
        <title>The Chara Genome: Secondary Complexity and Implications for Plant Terrestrialization.</title>
        <authorList>
            <person name="Nishiyama T."/>
            <person name="Sakayama H."/>
            <person name="Vries J.D."/>
            <person name="Buschmann H."/>
            <person name="Saint-Marcoux D."/>
            <person name="Ullrich K.K."/>
            <person name="Haas F.B."/>
            <person name="Vanderstraeten L."/>
            <person name="Becker D."/>
            <person name="Lang D."/>
            <person name="Vosolsobe S."/>
            <person name="Rombauts S."/>
            <person name="Wilhelmsson P.K.I."/>
            <person name="Janitza P."/>
            <person name="Kern R."/>
            <person name="Heyl A."/>
            <person name="Rumpler F."/>
            <person name="Villalobos L.I.A.C."/>
            <person name="Clay J.M."/>
            <person name="Skokan R."/>
            <person name="Toyoda A."/>
            <person name="Suzuki Y."/>
            <person name="Kagoshima H."/>
            <person name="Schijlen E."/>
            <person name="Tajeshwar N."/>
            <person name="Catarino B."/>
            <person name="Hetherington A.J."/>
            <person name="Saltykova A."/>
            <person name="Bonnot C."/>
            <person name="Breuninger H."/>
            <person name="Symeonidi A."/>
            <person name="Radhakrishnan G.V."/>
            <person name="Van Nieuwerburgh F."/>
            <person name="Deforce D."/>
            <person name="Chang C."/>
            <person name="Karol K.G."/>
            <person name="Hedrich R."/>
            <person name="Ulvskov P."/>
            <person name="Glockner G."/>
            <person name="Delwiche C.F."/>
            <person name="Petrasek J."/>
            <person name="Van de Peer Y."/>
            <person name="Friml J."/>
            <person name="Beilby M."/>
            <person name="Dolan L."/>
            <person name="Kohara Y."/>
            <person name="Sugano S."/>
            <person name="Fujiyama A."/>
            <person name="Delaux P.-M."/>
            <person name="Quint M."/>
            <person name="TheiBen G."/>
            <person name="Hagemann M."/>
            <person name="Harholt J."/>
            <person name="Dunand C."/>
            <person name="Zachgo S."/>
            <person name="Langdale J."/>
            <person name="Maumus F."/>
            <person name="Straeten D.V.D."/>
            <person name="Gould S.B."/>
            <person name="Rensing S.A."/>
        </authorList>
    </citation>
    <scope>NUCLEOTIDE SEQUENCE [LARGE SCALE GENOMIC DNA]</scope>
    <source>
        <strain evidence="8 9">S276</strain>
    </source>
</reference>
<evidence type="ECO:0000313" key="9">
    <source>
        <dbReference type="Proteomes" id="UP000265515"/>
    </source>
</evidence>
<keyword evidence="4 6" id="KW-0472">Membrane</keyword>
<protein>
    <recommendedName>
        <fullName evidence="7">Sugar phosphate transporter domain-containing protein</fullName>
    </recommendedName>
</protein>
<evidence type="ECO:0000256" key="1">
    <source>
        <dbReference type="ARBA" id="ARBA00004141"/>
    </source>
</evidence>
<dbReference type="PANTHER" id="PTHR11132">
    <property type="entry name" value="SOLUTE CARRIER FAMILY 35"/>
    <property type="match status" value="1"/>
</dbReference>
<organism evidence="8 9">
    <name type="scientific">Chara braunii</name>
    <name type="common">Braun's stonewort</name>
    <dbReference type="NCBI Taxonomy" id="69332"/>
    <lineage>
        <taxon>Eukaryota</taxon>
        <taxon>Viridiplantae</taxon>
        <taxon>Streptophyta</taxon>
        <taxon>Charophyceae</taxon>
        <taxon>Charales</taxon>
        <taxon>Characeae</taxon>
        <taxon>Chara</taxon>
    </lineage>
</organism>
<feature type="transmembrane region" description="Helical" evidence="6">
    <location>
        <begin position="85"/>
        <end position="104"/>
    </location>
</feature>
<evidence type="ECO:0000256" key="6">
    <source>
        <dbReference type="SAM" id="Phobius"/>
    </source>
</evidence>
<comment type="subcellular location">
    <subcellularLocation>
        <location evidence="1">Membrane</location>
        <topology evidence="1">Multi-pass membrane protein</topology>
    </subcellularLocation>
</comment>
<evidence type="ECO:0000313" key="8">
    <source>
        <dbReference type="EMBL" id="GBG90712.1"/>
    </source>
</evidence>
<keyword evidence="2 6" id="KW-0812">Transmembrane</keyword>
<keyword evidence="3 6" id="KW-1133">Transmembrane helix</keyword>
<sequence length="278" mass="30245">MLKALMPVAVYSLGVAMGKEGFSSEVMLTVITVSEGVAIAAMGEVTLVVIGLVVQLAAIACEATRLVLVEFLLTKKGYSMNPITTLYYVAPCSLGFVLIPWLFVELPTLLRMSSWSPDYFIFTSNAAVAFALNLAVFLLIGKTSALTMNIAGVVKDWMLIYFSWNQFHDPVTRVNIVGYGIAFMGVCYYNRLKLEKMREEETTEARPATRSGSGSGDVERGGLLLTTRANSAEEEDLIASKNYQANCAEEVSPGRRSKGIMTGATTSENAMRKVQSVE</sequence>
<evidence type="ECO:0000256" key="3">
    <source>
        <dbReference type="ARBA" id="ARBA00022989"/>
    </source>
</evidence>
<dbReference type="OrthoDB" id="6418713at2759"/>
<dbReference type="Gramene" id="GBG90712">
    <property type="protein sequence ID" value="GBG90712"/>
    <property type="gene ID" value="CBR_g51221"/>
</dbReference>
<feature type="transmembrane region" description="Helical" evidence="6">
    <location>
        <begin position="119"/>
        <end position="139"/>
    </location>
</feature>
<feature type="region of interest" description="Disordered" evidence="5">
    <location>
        <begin position="250"/>
        <end position="278"/>
    </location>
</feature>
<evidence type="ECO:0000256" key="4">
    <source>
        <dbReference type="ARBA" id="ARBA00023136"/>
    </source>
</evidence>
<feature type="region of interest" description="Disordered" evidence="5">
    <location>
        <begin position="200"/>
        <end position="221"/>
    </location>
</feature>
<dbReference type="EMBL" id="BFEA01000834">
    <property type="protein sequence ID" value="GBG90712.1"/>
    <property type="molecule type" value="Genomic_DNA"/>
</dbReference>
<comment type="caution">
    <text evidence="8">The sequence shown here is derived from an EMBL/GenBank/DDBJ whole genome shotgun (WGS) entry which is preliminary data.</text>
</comment>
<accession>A0A388M8C7</accession>
<feature type="domain" description="Sugar phosphate transporter" evidence="7">
    <location>
        <begin position="2"/>
        <end position="190"/>
    </location>
</feature>